<protein>
    <submittedName>
        <fullName evidence="2">Uncharacterized protein</fullName>
    </submittedName>
</protein>
<gene>
    <name evidence="2" type="ORF">EHS24_009214</name>
</gene>
<feature type="compositionally biased region" description="Basic and acidic residues" evidence="1">
    <location>
        <begin position="1"/>
        <end position="26"/>
    </location>
</feature>
<dbReference type="AlphaFoldDB" id="A0A427XP46"/>
<sequence length="110" mass="11702">MPRSKAHSDPRGSDDDAAPDAKRRAVPDSTTGAPATTTGSKRWTNADCVVEPYIRTALETKPTTTRGEPKPAKTKTKHTVSKSPKAKLKRELKSEAEGEGEGEGEGEVGD</sequence>
<evidence type="ECO:0000313" key="3">
    <source>
        <dbReference type="Proteomes" id="UP000279236"/>
    </source>
</evidence>
<dbReference type="Proteomes" id="UP000279236">
    <property type="component" value="Unassembled WGS sequence"/>
</dbReference>
<organism evidence="2 3">
    <name type="scientific">Apiotrichum porosum</name>
    <dbReference type="NCBI Taxonomy" id="105984"/>
    <lineage>
        <taxon>Eukaryota</taxon>
        <taxon>Fungi</taxon>
        <taxon>Dikarya</taxon>
        <taxon>Basidiomycota</taxon>
        <taxon>Agaricomycotina</taxon>
        <taxon>Tremellomycetes</taxon>
        <taxon>Trichosporonales</taxon>
        <taxon>Trichosporonaceae</taxon>
        <taxon>Apiotrichum</taxon>
    </lineage>
</organism>
<dbReference type="GeneID" id="39593757"/>
<proteinExistence type="predicted"/>
<feature type="compositionally biased region" description="Low complexity" evidence="1">
    <location>
        <begin position="27"/>
        <end position="40"/>
    </location>
</feature>
<accession>A0A427XP46</accession>
<name>A0A427XP46_9TREE</name>
<reference evidence="2 3" key="1">
    <citation type="submission" date="2018-11" db="EMBL/GenBank/DDBJ databases">
        <title>Genome sequence of Apiotrichum porosum DSM 27194.</title>
        <authorList>
            <person name="Aliyu H."/>
            <person name="Gorte O."/>
            <person name="Ochsenreither K."/>
        </authorList>
    </citation>
    <scope>NUCLEOTIDE SEQUENCE [LARGE SCALE GENOMIC DNA]</scope>
    <source>
        <strain evidence="2 3">DSM 27194</strain>
    </source>
</reference>
<feature type="compositionally biased region" description="Acidic residues" evidence="1">
    <location>
        <begin position="97"/>
        <end position="110"/>
    </location>
</feature>
<keyword evidence="3" id="KW-1185">Reference proteome</keyword>
<feature type="region of interest" description="Disordered" evidence="1">
    <location>
        <begin position="1"/>
        <end position="110"/>
    </location>
</feature>
<comment type="caution">
    <text evidence="2">The sequence shown here is derived from an EMBL/GenBank/DDBJ whole genome shotgun (WGS) entry which is preliminary data.</text>
</comment>
<dbReference type="EMBL" id="RSCE01000008">
    <property type="protein sequence ID" value="RSH80630.1"/>
    <property type="molecule type" value="Genomic_DNA"/>
</dbReference>
<feature type="compositionally biased region" description="Basic residues" evidence="1">
    <location>
        <begin position="72"/>
        <end position="88"/>
    </location>
</feature>
<dbReference type="RefSeq" id="XP_028475577.1">
    <property type="nucleotide sequence ID" value="XM_028624505.1"/>
</dbReference>
<evidence type="ECO:0000256" key="1">
    <source>
        <dbReference type="SAM" id="MobiDB-lite"/>
    </source>
</evidence>
<evidence type="ECO:0000313" key="2">
    <source>
        <dbReference type="EMBL" id="RSH80630.1"/>
    </source>
</evidence>